<keyword evidence="2" id="KW-1185">Reference proteome</keyword>
<evidence type="ECO:0000313" key="2">
    <source>
        <dbReference type="Proteomes" id="UP000239549"/>
    </source>
</evidence>
<reference evidence="2" key="1">
    <citation type="submission" date="2018-02" db="EMBL/GenBank/DDBJ databases">
        <title>Genome sequence of Desulfocucumis palustris strain NAW-5.</title>
        <authorList>
            <person name="Watanabe M."/>
            <person name="Kojima H."/>
            <person name="Fukui M."/>
        </authorList>
    </citation>
    <scope>NUCLEOTIDE SEQUENCE [LARGE SCALE GENOMIC DNA]</scope>
    <source>
        <strain evidence="2">NAW-5</strain>
    </source>
</reference>
<organism evidence="1 2">
    <name type="scientific">Desulfocucumis palustris</name>
    <dbReference type="NCBI Taxonomy" id="1898651"/>
    <lineage>
        <taxon>Bacteria</taxon>
        <taxon>Bacillati</taxon>
        <taxon>Bacillota</taxon>
        <taxon>Clostridia</taxon>
        <taxon>Eubacteriales</taxon>
        <taxon>Desulfocucumaceae</taxon>
        <taxon>Desulfocucumis</taxon>
    </lineage>
</organism>
<dbReference type="AlphaFoldDB" id="A0A2L2XDQ5"/>
<sequence length="57" mass="6741">MAVEGNRRFHNFLTSVIIYSYGFCHCINNHNHKDSFIFVDISIFTPDIPFYKKSRKA</sequence>
<protein>
    <submittedName>
        <fullName evidence="1">Uncharacterized protein</fullName>
    </submittedName>
</protein>
<comment type="caution">
    <text evidence="1">The sequence shown here is derived from an EMBL/GenBank/DDBJ whole genome shotgun (WGS) entry which is preliminary data.</text>
</comment>
<dbReference type="Proteomes" id="UP000239549">
    <property type="component" value="Unassembled WGS sequence"/>
</dbReference>
<accession>A0A2L2XDQ5</accession>
<gene>
    <name evidence="1" type="ORF">DCCM_2964</name>
</gene>
<proteinExistence type="predicted"/>
<dbReference type="EMBL" id="BFAV01000121">
    <property type="protein sequence ID" value="GBF33853.1"/>
    <property type="molecule type" value="Genomic_DNA"/>
</dbReference>
<name>A0A2L2XDQ5_9FIRM</name>
<evidence type="ECO:0000313" key="1">
    <source>
        <dbReference type="EMBL" id="GBF33853.1"/>
    </source>
</evidence>